<organism evidence="2 3">
    <name type="scientific">Aspergillus wentii DTO 134E9</name>
    <dbReference type="NCBI Taxonomy" id="1073089"/>
    <lineage>
        <taxon>Eukaryota</taxon>
        <taxon>Fungi</taxon>
        <taxon>Dikarya</taxon>
        <taxon>Ascomycota</taxon>
        <taxon>Pezizomycotina</taxon>
        <taxon>Eurotiomycetes</taxon>
        <taxon>Eurotiomycetidae</taxon>
        <taxon>Eurotiales</taxon>
        <taxon>Aspergillaceae</taxon>
        <taxon>Aspergillus</taxon>
        <taxon>Aspergillus subgen. Cremei</taxon>
    </lineage>
</organism>
<gene>
    <name evidence="2" type="ORF">ASPWEDRAFT_44857</name>
</gene>
<reference evidence="3" key="1">
    <citation type="journal article" date="2017" name="Genome Biol.">
        <title>Comparative genomics reveals high biological diversity and specific adaptations in the industrially and medically important fungal genus Aspergillus.</title>
        <authorList>
            <person name="de Vries R.P."/>
            <person name="Riley R."/>
            <person name="Wiebenga A."/>
            <person name="Aguilar-Osorio G."/>
            <person name="Amillis S."/>
            <person name="Uchima C.A."/>
            <person name="Anderluh G."/>
            <person name="Asadollahi M."/>
            <person name="Askin M."/>
            <person name="Barry K."/>
            <person name="Battaglia E."/>
            <person name="Bayram O."/>
            <person name="Benocci T."/>
            <person name="Braus-Stromeyer S.A."/>
            <person name="Caldana C."/>
            <person name="Canovas D."/>
            <person name="Cerqueira G.C."/>
            <person name="Chen F."/>
            <person name="Chen W."/>
            <person name="Choi C."/>
            <person name="Clum A."/>
            <person name="Dos Santos R.A."/>
            <person name="Damasio A.R."/>
            <person name="Diallinas G."/>
            <person name="Emri T."/>
            <person name="Fekete E."/>
            <person name="Flipphi M."/>
            <person name="Freyberg S."/>
            <person name="Gallo A."/>
            <person name="Gournas C."/>
            <person name="Habgood R."/>
            <person name="Hainaut M."/>
            <person name="Harispe M.L."/>
            <person name="Henrissat B."/>
            <person name="Hilden K.S."/>
            <person name="Hope R."/>
            <person name="Hossain A."/>
            <person name="Karabika E."/>
            <person name="Karaffa L."/>
            <person name="Karanyi Z."/>
            <person name="Krasevec N."/>
            <person name="Kuo A."/>
            <person name="Kusch H."/>
            <person name="LaButti K."/>
            <person name="Lagendijk E.L."/>
            <person name="Lapidus A."/>
            <person name="Levasseur A."/>
            <person name="Lindquist E."/>
            <person name="Lipzen A."/>
            <person name="Logrieco A.F."/>
            <person name="MacCabe A."/>
            <person name="Maekelae M.R."/>
            <person name="Malavazi I."/>
            <person name="Melin P."/>
            <person name="Meyer V."/>
            <person name="Mielnichuk N."/>
            <person name="Miskei M."/>
            <person name="Molnar A.P."/>
            <person name="Mule G."/>
            <person name="Ngan C.Y."/>
            <person name="Orejas M."/>
            <person name="Orosz E."/>
            <person name="Ouedraogo J.P."/>
            <person name="Overkamp K.M."/>
            <person name="Park H.-S."/>
            <person name="Perrone G."/>
            <person name="Piumi F."/>
            <person name="Punt P.J."/>
            <person name="Ram A.F."/>
            <person name="Ramon A."/>
            <person name="Rauscher S."/>
            <person name="Record E."/>
            <person name="Riano-Pachon D.M."/>
            <person name="Robert V."/>
            <person name="Roehrig J."/>
            <person name="Ruller R."/>
            <person name="Salamov A."/>
            <person name="Salih N.S."/>
            <person name="Samson R.A."/>
            <person name="Sandor E."/>
            <person name="Sanguinetti M."/>
            <person name="Schuetze T."/>
            <person name="Sepcic K."/>
            <person name="Shelest E."/>
            <person name="Sherlock G."/>
            <person name="Sophianopoulou V."/>
            <person name="Squina F.M."/>
            <person name="Sun H."/>
            <person name="Susca A."/>
            <person name="Todd R.B."/>
            <person name="Tsang A."/>
            <person name="Unkles S.E."/>
            <person name="van de Wiele N."/>
            <person name="van Rossen-Uffink D."/>
            <person name="Oliveira J.V."/>
            <person name="Vesth T.C."/>
            <person name="Visser J."/>
            <person name="Yu J.-H."/>
            <person name="Zhou M."/>
            <person name="Andersen M.R."/>
            <person name="Archer D.B."/>
            <person name="Baker S.E."/>
            <person name="Benoit I."/>
            <person name="Brakhage A.A."/>
            <person name="Braus G.H."/>
            <person name="Fischer R."/>
            <person name="Frisvad J.C."/>
            <person name="Goldman G.H."/>
            <person name="Houbraken J."/>
            <person name="Oakley B."/>
            <person name="Pocsi I."/>
            <person name="Scazzocchio C."/>
            <person name="Seiboth B."/>
            <person name="vanKuyk P.A."/>
            <person name="Wortman J."/>
            <person name="Dyer P.S."/>
            <person name="Grigoriev I.V."/>
        </authorList>
    </citation>
    <scope>NUCLEOTIDE SEQUENCE [LARGE SCALE GENOMIC DNA]</scope>
    <source>
        <strain evidence="3">DTO 134E9</strain>
    </source>
</reference>
<evidence type="ECO:0000313" key="2">
    <source>
        <dbReference type="EMBL" id="OJJ30888.1"/>
    </source>
</evidence>
<dbReference type="AlphaFoldDB" id="A0A1L9R7M8"/>
<evidence type="ECO:0000256" key="1">
    <source>
        <dbReference type="SAM" id="Phobius"/>
    </source>
</evidence>
<evidence type="ECO:0000313" key="3">
    <source>
        <dbReference type="Proteomes" id="UP000184383"/>
    </source>
</evidence>
<feature type="transmembrane region" description="Helical" evidence="1">
    <location>
        <begin position="25"/>
        <end position="46"/>
    </location>
</feature>
<protein>
    <submittedName>
        <fullName evidence="2">Uncharacterized protein</fullName>
    </submittedName>
</protein>
<name>A0A1L9R7M8_ASPWE</name>
<accession>A0A1L9R7M8</accession>
<keyword evidence="1" id="KW-0812">Transmembrane</keyword>
<dbReference type="RefSeq" id="XP_040684565.1">
    <property type="nucleotide sequence ID" value="XM_040836374.1"/>
</dbReference>
<dbReference type="EMBL" id="KV878216">
    <property type="protein sequence ID" value="OJJ30888.1"/>
    <property type="molecule type" value="Genomic_DNA"/>
</dbReference>
<keyword evidence="3" id="KW-1185">Reference proteome</keyword>
<proteinExistence type="predicted"/>
<dbReference type="Proteomes" id="UP000184383">
    <property type="component" value="Unassembled WGS sequence"/>
</dbReference>
<keyword evidence="1" id="KW-1133">Transmembrane helix</keyword>
<keyword evidence="1" id="KW-0472">Membrane</keyword>
<dbReference type="GeneID" id="63752222"/>
<sequence length="80" mass="9165">MAESLAGLSCNEPKAPSAVSDLALVIHYCILWSISLISAVQLLWVFPRTQCAWHYYLIYQYPSPSLVLSEMFLIESHREY</sequence>
<dbReference type="VEuPathDB" id="FungiDB:ASPWEDRAFT_44857"/>